<dbReference type="Proteomes" id="UP001199750">
    <property type="component" value="Unassembled WGS sequence"/>
</dbReference>
<dbReference type="PANTHER" id="PTHR38764:SF1">
    <property type="entry name" value="ACYL CARRIER PROTEIN PHOSPHODIESTERASE"/>
    <property type="match status" value="1"/>
</dbReference>
<evidence type="ECO:0000313" key="4">
    <source>
        <dbReference type="EMBL" id="MCG4958536.1"/>
    </source>
</evidence>
<evidence type="ECO:0000256" key="3">
    <source>
        <dbReference type="ARBA" id="ARBA00023098"/>
    </source>
</evidence>
<gene>
    <name evidence="6" type="ORF">DWW24_09275</name>
    <name evidence="7" type="ORF">DXA53_16535</name>
    <name evidence="4" type="ORF">L0P03_01510</name>
    <name evidence="5" type="ORF">PN645_10730</name>
</gene>
<reference evidence="8 9" key="1">
    <citation type="submission" date="2018-08" db="EMBL/GenBank/DDBJ databases">
        <title>A genome reference for cultivated species of the human gut microbiota.</title>
        <authorList>
            <person name="Zou Y."/>
            <person name="Xue W."/>
            <person name="Luo G."/>
        </authorList>
    </citation>
    <scope>NUCLEOTIDE SEQUENCE [LARGE SCALE GENOMIC DNA]</scope>
    <source>
        <strain evidence="6 8">AF14-6AC</strain>
        <strain evidence="7 9">OF03-11</strain>
    </source>
</reference>
<name>A0A1Y3ZNY5_9BACT</name>
<dbReference type="InterPro" id="IPR007431">
    <property type="entry name" value="ACP_PD"/>
</dbReference>
<dbReference type="EMBL" id="QRYW01000017">
    <property type="protein sequence ID" value="RGV26736.1"/>
    <property type="molecule type" value="Genomic_DNA"/>
</dbReference>
<dbReference type="EMBL" id="JAKNDN010000002">
    <property type="protein sequence ID" value="MCG4958536.1"/>
    <property type="molecule type" value="Genomic_DNA"/>
</dbReference>
<keyword evidence="1" id="KW-0444">Lipid biosynthesis</keyword>
<dbReference type="EMBL" id="QSCO01000027">
    <property type="protein sequence ID" value="RGY04166.1"/>
    <property type="molecule type" value="Genomic_DNA"/>
</dbReference>
<evidence type="ECO:0000313" key="9">
    <source>
        <dbReference type="Proteomes" id="UP000284434"/>
    </source>
</evidence>
<evidence type="ECO:0000313" key="8">
    <source>
        <dbReference type="Proteomes" id="UP000283426"/>
    </source>
</evidence>
<dbReference type="GeneID" id="61274537"/>
<dbReference type="Proteomes" id="UP001212263">
    <property type="component" value="Unassembled WGS sequence"/>
</dbReference>
<evidence type="ECO:0000256" key="1">
    <source>
        <dbReference type="ARBA" id="ARBA00022516"/>
    </source>
</evidence>
<evidence type="ECO:0000313" key="6">
    <source>
        <dbReference type="EMBL" id="RGV26736.1"/>
    </source>
</evidence>
<accession>A0A1Y3ZNY5</accession>
<dbReference type="Proteomes" id="UP000284434">
    <property type="component" value="Unassembled WGS sequence"/>
</dbReference>
<evidence type="ECO:0000313" key="7">
    <source>
        <dbReference type="EMBL" id="RGY04166.1"/>
    </source>
</evidence>
<reference evidence="4" key="2">
    <citation type="submission" date="2022-01" db="EMBL/GenBank/DDBJ databases">
        <title>Collection of gut derived symbiotic bacterial strains cultured from healthy donors.</title>
        <authorList>
            <person name="Lin H."/>
            <person name="Kohout C."/>
            <person name="Waligurski E."/>
            <person name="Pamer E.G."/>
        </authorList>
    </citation>
    <scope>NUCLEOTIDE SEQUENCE</scope>
    <source>
        <strain evidence="4">DFI.1.149</strain>
    </source>
</reference>
<proteinExistence type="predicted"/>
<dbReference type="GO" id="GO:0006633">
    <property type="term" value="P:fatty acid biosynthetic process"/>
    <property type="evidence" value="ECO:0007669"/>
    <property type="project" value="InterPro"/>
</dbReference>
<reference evidence="5" key="3">
    <citation type="submission" date="2023-01" db="EMBL/GenBank/DDBJ databases">
        <title>Human gut microbiome strain richness.</title>
        <authorList>
            <person name="Chen-Liaw A."/>
        </authorList>
    </citation>
    <scope>NUCLEOTIDE SEQUENCE</scope>
    <source>
        <strain evidence="5">RTP21484st1_B7_RTP21484_190118</strain>
    </source>
</reference>
<organism evidence="6 8">
    <name type="scientific">Odoribacter splanchnicus</name>
    <dbReference type="NCBI Taxonomy" id="28118"/>
    <lineage>
        <taxon>Bacteria</taxon>
        <taxon>Pseudomonadati</taxon>
        <taxon>Bacteroidota</taxon>
        <taxon>Bacteroidia</taxon>
        <taxon>Bacteroidales</taxon>
        <taxon>Odoribacteraceae</taxon>
        <taxon>Odoribacter</taxon>
    </lineage>
</organism>
<protein>
    <submittedName>
        <fullName evidence="4">Acyl carrier protein phosphodiesterase</fullName>
    </submittedName>
    <submittedName>
        <fullName evidence="6">DUF479 domain-containing protein</fullName>
    </submittedName>
</protein>
<dbReference type="RefSeq" id="WP_013611564.1">
    <property type="nucleotide sequence ID" value="NZ_CABJFF010000002.1"/>
</dbReference>
<dbReference type="EMBL" id="JAQMRD010000012">
    <property type="protein sequence ID" value="MDB9223479.1"/>
    <property type="molecule type" value="Genomic_DNA"/>
</dbReference>
<keyword evidence="3" id="KW-0443">Lipid metabolism</keyword>
<evidence type="ECO:0000313" key="5">
    <source>
        <dbReference type="EMBL" id="MDB9223479.1"/>
    </source>
</evidence>
<dbReference type="Proteomes" id="UP000283426">
    <property type="component" value="Unassembled WGS sequence"/>
</dbReference>
<dbReference type="Pfam" id="PF04336">
    <property type="entry name" value="ACP_PD"/>
    <property type="match status" value="1"/>
</dbReference>
<comment type="caution">
    <text evidence="6">The sequence shown here is derived from an EMBL/GenBank/DDBJ whole genome shotgun (WGS) entry which is preliminary data.</text>
</comment>
<sequence>MNYLAHIFLSGNDRCIQIGNFIGDGVKGDGYKQYPRKFQQGILLHREIDAFSDRHPLVREAVGIGRETFGRYSAVVNDILFDYFLASRFQDYAGLPLKRFSRRFYTALAWNYRHLPERFQGFIWHFILTDRLCRYASLTGIQQSLEIMTRYRGLQIDPAQTPLFMQEHGERLQKIFREFFPELHERCKQSIYLKS</sequence>
<evidence type="ECO:0000256" key="2">
    <source>
        <dbReference type="ARBA" id="ARBA00022801"/>
    </source>
</evidence>
<keyword evidence="2" id="KW-0378">Hydrolase</keyword>
<dbReference type="AlphaFoldDB" id="A0A1Y3ZNY5"/>
<dbReference type="PANTHER" id="PTHR38764">
    <property type="entry name" value="ACYL CARRIER PROTEIN PHOSPHODIESTERASE"/>
    <property type="match status" value="1"/>
</dbReference>
<dbReference type="GO" id="GO:0008770">
    <property type="term" value="F:[acyl-carrier-protein] phosphodiesterase activity"/>
    <property type="evidence" value="ECO:0007669"/>
    <property type="project" value="InterPro"/>
</dbReference>
<dbReference type="OMA" id="MNFLAHI"/>